<dbReference type="RefSeq" id="WP_208345051.1">
    <property type="nucleotide sequence ID" value="NZ_CAWQFN010000576.1"/>
</dbReference>
<protein>
    <submittedName>
        <fullName evidence="1">Aspartyl protease</fullName>
    </submittedName>
</protein>
<keyword evidence="1" id="KW-0645">Protease</keyword>
<accession>A0AAP5MCB5</accession>
<organism evidence="1 2">
    <name type="scientific">Aetokthonos hydrillicola Thurmond2011</name>
    <dbReference type="NCBI Taxonomy" id="2712845"/>
    <lineage>
        <taxon>Bacteria</taxon>
        <taxon>Bacillati</taxon>
        <taxon>Cyanobacteriota</taxon>
        <taxon>Cyanophyceae</taxon>
        <taxon>Nostocales</taxon>
        <taxon>Hapalosiphonaceae</taxon>
        <taxon>Aetokthonos</taxon>
    </lineage>
</organism>
<proteinExistence type="predicted"/>
<evidence type="ECO:0000313" key="1">
    <source>
        <dbReference type="EMBL" id="MDR9898997.1"/>
    </source>
</evidence>
<gene>
    <name evidence="1" type="ORF">G7B40_031225</name>
</gene>
<sequence length="121" mass="13486">MISGRFGDGEELIFEIELIAGDGFELPIDVTLDTGFSDWLAIERQDLEGFNWEYLGERSMLMARGVSNFDIYAGKVRIDGEIFDIPVYAGGGVPEVLLGRRWLTNRRLVVDMPSGILTLGN</sequence>
<reference evidence="2" key="1">
    <citation type="journal article" date="2021" name="Science">
        <title>Hunting the eagle killer: A cyanobacterial neurotoxin causes vacuolar myelinopathy.</title>
        <authorList>
            <person name="Breinlinger S."/>
            <person name="Phillips T.J."/>
            <person name="Haram B.N."/>
            <person name="Mares J."/>
            <person name="Martinez Yerena J.A."/>
            <person name="Hrouzek P."/>
            <person name="Sobotka R."/>
            <person name="Henderson W.M."/>
            <person name="Schmieder P."/>
            <person name="Williams S.M."/>
            <person name="Lauderdale J.D."/>
            <person name="Wilde H.D."/>
            <person name="Gerrin W."/>
            <person name="Kust A."/>
            <person name="Washington J.W."/>
            <person name="Wagner C."/>
            <person name="Geier B."/>
            <person name="Liebeke M."/>
            <person name="Enke H."/>
            <person name="Niedermeyer T.H.J."/>
            <person name="Wilde S.B."/>
        </authorList>
    </citation>
    <scope>NUCLEOTIDE SEQUENCE [LARGE SCALE GENOMIC DNA]</scope>
    <source>
        <strain evidence="2">Thurmond2011</strain>
    </source>
</reference>
<comment type="caution">
    <text evidence="1">The sequence shown here is derived from an EMBL/GenBank/DDBJ whole genome shotgun (WGS) entry which is preliminary data.</text>
</comment>
<dbReference type="GO" id="GO:0006508">
    <property type="term" value="P:proteolysis"/>
    <property type="evidence" value="ECO:0007669"/>
    <property type="project" value="UniProtKB-KW"/>
</dbReference>
<keyword evidence="1" id="KW-0378">Hydrolase</keyword>
<dbReference type="EMBL" id="JAALHA020000021">
    <property type="protein sequence ID" value="MDR9898997.1"/>
    <property type="molecule type" value="Genomic_DNA"/>
</dbReference>
<dbReference type="GO" id="GO:0008233">
    <property type="term" value="F:peptidase activity"/>
    <property type="evidence" value="ECO:0007669"/>
    <property type="project" value="UniProtKB-KW"/>
</dbReference>
<name>A0AAP5MCB5_9CYAN</name>
<dbReference type="AlphaFoldDB" id="A0AAP5MCB5"/>
<keyword evidence="2" id="KW-1185">Reference proteome</keyword>
<dbReference type="Proteomes" id="UP000667802">
    <property type="component" value="Unassembled WGS sequence"/>
</dbReference>
<evidence type="ECO:0000313" key="2">
    <source>
        <dbReference type="Proteomes" id="UP000667802"/>
    </source>
</evidence>